<dbReference type="EMBL" id="APPH01000015">
    <property type="protein sequence ID" value="ENV08618.1"/>
    <property type="molecule type" value="Genomic_DNA"/>
</dbReference>
<dbReference type="InterPro" id="IPR045748">
    <property type="entry name" value="DcaP"/>
</dbReference>
<evidence type="ECO:0000256" key="1">
    <source>
        <dbReference type="SAM" id="SignalP"/>
    </source>
</evidence>
<reference evidence="2 3" key="1">
    <citation type="submission" date="2013-02" db="EMBL/GenBank/DDBJ databases">
        <title>The Genome Sequence of Acinetobacter sp. CIP 56.2.</title>
        <authorList>
            <consortium name="The Broad Institute Genome Sequencing Platform"/>
            <consortium name="The Broad Institute Genome Sequencing Center for Infectious Disease"/>
            <person name="Cerqueira G."/>
            <person name="Feldgarden M."/>
            <person name="Courvalin P."/>
            <person name="Perichon B."/>
            <person name="Grillot-Courvalin C."/>
            <person name="Clermont D."/>
            <person name="Rocha E."/>
            <person name="Yoon E.-J."/>
            <person name="Nemec A."/>
            <person name="Walker B."/>
            <person name="Young S.K."/>
            <person name="Zeng Q."/>
            <person name="Gargeya S."/>
            <person name="Fitzgerald M."/>
            <person name="Haas B."/>
            <person name="Abouelleil A."/>
            <person name="Alvarado L."/>
            <person name="Arachchi H.M."/>
            <person name="Berlin A.M."/>
            <person name="Chapman S.B."/>
            <person name="Dewar J."/>
            <person name="Goldberg J."/>
            <person name="Griggs A."/>
            <person name="Gujja S."/>
            <person name="Hansen M."/>
            <person name="Howarth C."/>
            <person name="Imamovic A."/>
            <person name="Larimer J."/>
            <person name="McCowan C."/>
            <person name="Murphy C."/>
            <person name="Neiman D."/>
            <person name="Pearson M."/>
            <person name="Priest M."/>
            <person name="Roberts A."/>
            <person name="Saif S."/>
            <person name="Shea T."/>
            <person name="Sisk P."/>
            <person name="Sykes S."/>
            <person name="Wortman J."/>
            <person name="Nusbaum C."/>
            <person name="Birren B."/>
        </authorList>
    </citation>
    <scope>NUCLEOTIDE SEQUENCE [LARGE SCALE GENOMIC DNA]</scope>
    <source>
        <strain evidence="2 3">CIP 56.2</strain>
    </source>
</reference>
<keyword evidence="1" id="KW-0732">Signal</keyword>
<dbReference type="SUPFAM" id="SSF56935">
    <property type="entry name" value="Porins"/>
    <property type="match status" value="1"/>
</dbReference>
<dbReference type="STRING" id="1144672.F966_03292"/>
<accession>N8XMF6</accession>
<sequence>MCVFPNRSSFIQHSLAMTVSLFMMTSANAATDQEEIQKLMEEVKELRALIQQQYKPTETDKTTVSAPVFNFSPTQPETHINLYGFLRADANYIIEGADNDFNAAAKSTAEAKDKLRTTVKTTRIGLDFSTLAQEAKIGAKVEVDFAGSNDNLRIRHAYLTYNNWLIGQTTSNFLSNHAPEMMDFSTNIGGGTKQYPQVRYNYKVTPANQLFLAAEKGNNSATNSAIKYRVPVLTAKIMHEFTDNKGSTSLRAMLEQYQAETLKSDKIGWGIAVGVNYKPIEFLKLSADISHVKGNSHYIYGSNTAFTIANGNVEQNEFNAVQIGGTYYIRPNLRTTLAYGAIFADNTNGYAQSSSSDISANEKVQQTWINFIYSPVAPIDLGLEYINAQRETFAGEKYRDNRIGIMAKYTF</sequence>
<dbReference type="eggNOG" id="COG3203">
    <property type="taxonomic scope" value="Bacteria"/>
</dbReference>
<evidence type="ECO:0000313" key="3">
    <source>
        <dbReference type="Proteomes" id="UP000013209"/>
    </source>
</evidence>
<protein>
    <recommendedName>
        <fullName evidence="4">DcaP-like protein</fullName>
    </recommendedName>
</protein>
<organism evidence="2 3">
    <name type="scientific">Acinetobacter higginsii</name>
    <dbReference type="NCBI Taxonomy" id="70347"/>
    <lineage>
        <taxon>Bacteria</taxon>
        <taxon>Pseudomonadati</taxon>
        <taxon>Pseudomonadota</taxon>
        <taxon>Gammaproteobacteria</taxon>
        <taxon>Moraxellales</taxon>
        <taxon>Moraxellaceae</taxon>
        <taxon>Acinetobacter</taxon>
    </lineage>
</organism>
<dbReference type="Pfam" id="PF19577">
    <property type="entry name" value="DcaP"/>
    <property type="match status" value="1"/>
</dbReference>
<dbReference type="AlphaFoldDB" id="N8XMF6"/>
<evidence type="ECO:0000313" key="2">
    <source>
        <dbReference type="EMBL" id="ENV08618.1"/>
    </source>
</evidence>
<dbReference type="eggNOG" id="COG3149">
    <property type="taxonomic scope" value="Bacteria"/>
</dbReference>
<name>N8XMF6_9GAMM</name>
<dbReference type="Proteomes" id="UP000013209">
    <property type="component" value="Unassembled WGS sequence"/>
</dbReference>
<feature type="signal peptide" evidence="1">
    <location>
        <begin position="1"/>
        <end position="29"/>
    </location>
</feature>
<dbReference type="HOGENOM" id="CLU_038666_1_0_6"/>
<feature type="chain" id="PRO_5004136117" description="DcaP-like protein" evidence="1">
    <location>
        <begin position="30"/>
        <end position="411"/>
    </location>
</feature>
<gene>
    <name evidence="2" type="ORF">F966_03292</name>
</gene>
<dbReference type="PATRIC" id="fig|1144672.3.peg.3174"/>
<proteinExistence type="predicted"/>
<evidence type="ECO:0008006" key="4">
    <source>
        <dbReference type="Google" id="ProtNLM"/>
    </source>
</evidence>
<dbReference type="RefSeq" id="WP_004807097.1">
    <property type="nucleotide sequence ID" value="NZ_KB849440.1"/>
</dbReference>
<comment type="caution">
    <text evidence="2">The sequence shown here is derived from an EMBL/GenBank/DDBJ whole genome shotgun (WGS) entry which is preliminary data.</text>
</comment>